<reference evidence="3 4" key="1">
    <citation type="submission" date="2019-05" db="EMBL/GenBank/DDBJ databases">
        <title>Mumia sp. nov., isolated from the intestinal contents of plateau pika (Ochotona curzoniae) in the Qinghai-Tibet plateau of China.</title>
        <authorList>
            <person name="Tian Z."/>
        </authorList>
    </citation>
    <scope>NUCLEOTIDE SEQUENCE [LARGE SCALE GENOMIC DNA]</scope>
    <source>
        <strain evidence="4">527</strain>
        <strain evidence="3">Z527</strain>
    </source>
</reference>
<feature type="region of interest" description="Disordered" evidence="1">
    <location>
        <begin position="198"/>
        <end position="220"/>
    </location>
</feature>
<sequence length="220" mass="23719">MYVPRFNALDDDAAVDALIRTVGAGDLVTADTDGVPYATRLPLVWLRDESRVIAHMALANPHWRTLGDGGAALIVVTGPQAYVSPSWYEAKAEHGRVVPTWNYSRVELRGTVRVHRDVAWLRDAVTRLTDLHEQRRAQPWAVTDAPASYVEGQLRGIVGLEVTVTSVEGKAKLSQNRSDADRAGVVAGLRAEDGAEASRVADAVSAHSSSTSSHDSASTR</sequence>
<evidence type="ECO:0000256" key="1">
    <source>
        <dbReference type="SAM" id="MobiDB-lite"/>
    </source>
</evidence>
<gene>
    <name evidence="3" type="ORF">FHE65_13245</name>
    <name evidence="2" type="ORF">FHE65_13390</name>
</gene>
<dbReference type="PANTHER" id="PTHR35802">
    <property type="entry name" value="PROTEASE SYNTHASE AND SPORULATION PROTEIN PAI 2"/>
    <property type="match status" value="1"/>
</dbReference>
<dbReference type="Pfam" id="PF04299">
    <property type="entry name" value="FMN_bind_2"/>
    <property type="match status" value="1"/>
</dbReference>
<dbReference type="InterPro" id="IPR012349">
    <property type="entry name" value="Split_barrel_FMN-bd"/>
</dbReference>
<dbReference type="PIRSF" id="PIRSF010372">
    <property type="entry name" value="PaiB"/>
    <property type="match status" value="1"/>
</dbReference>
<proteinExistence type="predicted"/>
<name>A0A5C4MP34_9ACTN</name>
<dbReference type="EMBL" id="VDFR01000059">
    <property type="protein sequence ID" value="TNC46197.1"/>
    <property type="molecule type" value="Genomic_DNA"/>
</dbReference>
<accession>A0A5C4MP34</accession>
<dbReference type="AlphaFoldDB" id="A0A5C4MP34"/>
<dbReference type="RefSeq" id="WP_139086893.1">
    <property type="nucleotide sequence ID" value="NZ_VDFR01000057.1"/>
</dbReference>
<evidence type="ECO:0000313" key="2">
    <source>
        <dbReference type="EMBL" id="TNC46197.1"/>
    </source>
</evidence>
<dbReference type="PANTHER" id="PTHR35802:SF1">
    <property type="entry name" value="PROTEASE SYNTHASE AND SPORULATION PROTEIN PAI 2"/>
    <property type="match status" value="1"/>
</dbReference>
<dbReference type="SUPFAM" id="SSF50475">
    <property type="entry name" value="FMN-binding split barrel"/>
    <property type="match status" value="1"/>
</dbReference>
<organism evidence="3 4">
    <name type="scientific">Mumia zhuanghuii</name>
    <dbReference type="NCBI Taxonomy" id="2585211"/>
    <lineage>
        <taxon>Bacteria</taxon>
        <taxon>Bacillati</taxon>
        <taxon>Actinomycetota</taxon>
        <taxon>Actinomycetes</taxon>
        <taxon>Propionibacteriales</taxon>
        <taxon>Nocardioidaceae</taxon>
        <taxon>Mumia</taxon>
    </lineage>
</organism>
<dbReference type="OrthoDB" id="9794948at2"/>
<evidence type="ECO:0000313" key="3">
    <source>
        <dbReference type="EMBL" id="TNC46386.1"/>
    </source>
</evidence>
<dbReference type="Gene3D" id="2.30.110.10">
    <property type="entry name" value="Electron Transport, Fmn-binding Protein, Chain A"/>
    <property type="match status" value="1"/>
</dbReference>
<protein>
    <submittedName>
        <fullName evidence="3">FMN-binding negative transcriptional regulator</fullName>
    </submittedName>
</protein>
<evidence type="ECO:0000313" key="4">
    <source>
        <dbReference type="Proteomes" id="UP000306740"/>
    </source>
</evidence>
<dbReference type="InterPro" id="IPR007396">
    <property type="entry name" value="TR_PAI2-type"/>
</dbReference>
<comment type="caution">
    <text evidence="3">The sequence shown here is derived from an EMBL/GenBank/DDBJ whole genome shotgun (WGS) entry which is preliminary data.</text>
</comment>
<dbReference type="EMBL" id="VDFR01000057">
    <property type="protein sequence ID" value="TNC46386.1"/>
    <property type="molecule type" value="Genomic_DNA"/>
</dbReference>
<dbReference type="Proteomes" id="UP000306740">
    <property type="component" value="Unassembled WGS sequence"/>
</dbReference>